<evidence type="ECO:0000259" key="2">
    <source>
        <dbReference type="Pfam" id="PF00144"/>
    </source>
</evidence>
<evidence type="ECO:0000313" key="3">
    <source>
        <dbReference type="EMBL" id="NVE95544.1"/>
    </source>
</evidence>
<evidence type="ECO:0000313" key="4">
    <source>
        <dbReference type="Proteomes" id="UP000546031"/>
    </source>
</evidence>
<comment type="caution">
    <text evidence="3">The sequence shown here is derived from an EMBL/GenBank/DDBJ whole genome shotgun (WGS) entry which is preliminary data.</text>
</comment>
<sequence length="353" mass="38490">MSMLKRFLASAFLMVYANITSAAQAQPLPDWSLAELEAAIADKELGKIRAVAIEQAGEAVYRKRFDDEPMGDPVDIKSAGKSITAIAVGMAIDDGALSGIDAKVWPLLGSSRGDAAADITVADLLGMSSALDCNDWERKSPGQEEKMYRRRVWRDFALDLPLREFARDADGDGPFSYCTAGVFLLGQVVQEATGERFDAYVQRRLFDPLGIDGAIWRKSRSGEIQSGGQLTISDDALLKIGRLVLGKGQWQGEQLVSEDWIKHMLTTRHQLGEHVYYSNLWWSIPLRAGGGYTGAVMMKGNGGNMVALVPAYDAVLVVQTENYNKKDAERYAFTAMTTLLGSLEPAAQSAAKP</sequence>
<dbReference type="PANTHER" id="PTHR43283:SF7">
    <property type="entry name" value="BETA-LACTAMASE-RELATED DOMAIN-CONTAINING PROTEIN"/>
    <property type="match status" value="1"/>
</dbReference>
<dbReference type="AlphaFoldDB" id="A0A850H8E1"/>
<gene>
    <name evidence="3" type="ORF">HUO12_11595</name>
</gene>
<dbReference type="InterPro" id="IPR012338">
    <property type="entry name" value="Beta-lactam/transpept-like"/>
</dbReference>
<protein>
    <submittedName>
        <fullName evidence="3">Serine hydrolase</fullName>
    </submittedName>
</protein>
<feature type="chain" id="PRO_5033048282" evidence="1">
    <location>
        <begin position="26"/>
        <end position="353"/>
    </location>
</feature>
<dbReference type="RefSeq" id="WP_176273755.1">
    <property type="nucleotide sequence ID" value="NZ_JABWTA010000001.1"/>
</dbReference>
<evidence type="ECO:0000256" key="1">
    <source>
        <dbReference type="SAM" id="SignalP"/>
    </source>
</evidence>
<dbReference type="InterPro" id="IPR001466">
    <property type="entry name" value="Beta-lactam-related"/>
</dbReference>
<keyword evidence="4" id="KW-1185">Reference proteome</keyword>
<name>A0A850H8E1_9SPHN</name>
<organism evidence="3 4">
    <name type="scientific">Altererythrobacter lutimaris</name>
    <dbReference type="NCBI Taxonomy" id="2743979"/>
    <lineage>
        <taxon>Bacteria</taxon>
        <taxon>Pseudomonadati</taxon>
        <taxon>Pseudomonadota</taxon>
        <taxon>Alphaproteobacteria</taxon>
        <taxon>Sphingomonadales</taxon>
        <taxon>Erythrobacteraceae</taxon>
        <taxon>Altererythrobacter</taxon>
    </lineage>
</organism>
<proteinExistence type="predicted"/>
<accession>A0A850H8E1</accession>
<dbReference type="SUPFAM" id="SSF56601">
    <property type="entry name" value="beta-lactamase/transpeptidase-like"/>
    <property type="match status" value="1"/>
</dbReference>
<dbReference type="EMBL" id="JABWTA010000001">
    <property type="protein sequence ID" value="NVE95544.1"/>
    <property type="molecule type" value="Genomic_DNA"/>
</dbReference>
<reference evidence="3 4" key="1">
    <citation type="submission" date="2020-06" db="EMBL/GenBank/DDBJ databases">
        <title>Altererythrobacter lutimaris sp. nov., a marine bacterium isolated from a tidal flat.</title>
        <authorList>
            <person name="Kim D."/>
            <person name="Yoo Y."/>
            <person name="Kim J.-J."/>
        </authorList>
    </citation>
    <scope>NUCLEOTIDE SEQUENCE [LARGE SCALE GENOMIC DNA]</scope>
    <source>
        <strain evidence="3 4">JGD-16</strain>
    </source>
</reference>
<dbReference type="PANTHER" id="PTHR43283">
    <property type="entry name" value="BETA-LACTAMASE-RELATED"/>
    <property type="match status" value="1"/>
</dbReference>
<dbReference type="InterPro" id="IPR050789">
    <property type="entry name" value="Diverse_Enzym_Activities"/>
</dbReference>
<feature type="signal peptide" evidence="1">
    <location>
        <begin position="1"/>
        <end position="25"/>
    </location>
</feature>
<dbReference type="Proteomes" id="UP000546031">
    <property type="component" value="Unassembled WGS sequence"/>
</dbReference>
<dbReference type="GO" id="GO:0016787">
    <property type="term" value="F:hydrolase activity"/>
    <property type="evidence" value="ECO:0007669"/>
    <property type="project" value="UniProtKB-KW"/>
</dbReference>
<keyword evidence="1" id="KW-0732">Signal</keyword>
<dbReference type="Pfam" id="PF00144">
    <property type="entry name" value="Beta-lactamase"/>
    <property type="match status" value="1"/>
</dbReference>
<dbReference type="Gene3D" id="3.40.710.10">
    <property type="entry name" value="DD-peptidase/beta-lactamase superfamily"/>
    <property type="match status" value="1"/>
</dbReference>
<keyword evidence="3" id="KW-0378">Hydrolase</keyword>
<feature type="domain" description="Beta-lactamase-related" evidence="2">
    <location>
        <begin position="73"/>
        <end position="320"/>
    </location>
</feature>